<dbReference type="AlphaFoldDB" id="A0A231HAM4"/>
<dbReference type="SUPFAM" id="SSF81606">
    <property type="entry name" value="PP2C-like"/>
    <property type="match status" value="1"/>
</dbReference>
<accession>A0A231HAM4</accession>
<proteinExistence type="predicted"/>
<protein>
    <recommendedName>
        <fullName evidence="1">PPM-type phosphatase domain-containing protein</fullName>
    </recommendedName>
</protein>
<dbReference type="Gene3D" id="3.60.40.10">
    <property type="entry name" value="PPM-type phosphatase domain"/>
    <property type="match status" value="1"/>
</dbReference>
<dbReference type="InterPro" id="IPR001932">
    <property type="entry name" value="PPM-type_phosphatase-like_dom"/>
</dbReference>
<evidence type="ECO:0000259" key="1">
    <source>
        <dbReference type="PROSITE" id="PS51746"/>
    </source>
</evidence>
<keyword evidence="3" id="KW-1185">Reference proteome</keyword>
<dbReference type="RefSeq" id="WP_051042497.1">
    <property type="nucleotide sequence ID" value="NZ_JAAXOR010000001.1"/>
</dbReference>
<gene>
    <name evidence="2" type="ORF">B7C42_02171</name>
</gene>
<dbReference type="Proteomes" id="UP000215506">
    <property type="component" value="Unassembled WGS sequence"/>
</dbReference>
<organism evidence="2 3">
    <name type="scientific">Nocardia cerradoensis</name>
    <dbReference type="NCBI Taxonomy" id="85688"/>
    <lineage>
        <taxon>Bacteria</taxon>
        <taxon>Bacillati</taxon>
        <taxon>Actinomycetota</taxon>
        <taxon>Actinomycetes</taxon>
        <taxon>Mycobacteriales</taxon>
        <taxon>Nocardiaceae</taxon>
        <taxon>Nocardia</taxon>
    </lineage>
</organism>
<name>A0A231HAM4_9NOCA</name>
<comment type="caution">
    <text evidence="2">The sequence shown here is derived from an EMBL/GenBank/DDBJ whole genome shotgun (WGS) entry which is preliminary data.</text>
</comment>
<feature type="domain" description="PPM-type phosphatase" evidence="1">
    <location>
        <begin position="21"/>
        <end position="245"/>
    </location>
</feature>
<dbReference type="InterPro" id="IPR036457">
    <property type="entry name" value="PPM-type-like_dom_sf"/>
</dbReference>
<dbReference type="SMART" id="SM00332">
    <property type="entry name" value="PP2Cc"/>
    <property type="match status" value="1"/>
</dbReference>
<evidence type="ECO:0000313" key="3">
    <source>
        <dbReference type="Proteomes" id="UP000215506"/>
    </source>
</evidence>
<sequence>MHTAVTTAITRRELMRLTGITAHSVSRRGGRSLNADAVSGYIDSAVGRSAFAVADGIGDHLLAARAARSVAQVAARVAVGGSAAAGILAAQQQLLREFPEPSADSVVVVAVCPTPDRIDGPCDIAWVGDCRAYHWNGRVLHQITSDHTVAEMMNARGVTVAPRMHHMVTTSARTVRPDAVGHGITGTGTGRWLLSTDGVHKTLAMTEIKQILADADSASTAADALVEAAITAGATDNTTALVFDHG</sequence>
<dbReference type="EMBL" id="NGAF01000003">
    <property type="protein sequence ID" value="OXR45879.1"/>
    <property type="molecule type" value="Genomic_DNA"/>
</dbReference>
<reference evidence="2 3" key="1">
    <citation type="submission" date="2017-07" db="EMBL/GenBank/DDBJ databases">
        <title>First draft Genome Sequence of Nocardia cerradoensis isolated from human infection.</title>
        <authorList>
            <person name="Carrasco G."/>
        </authorList>
    </citation>
    <scope>NUCLEOTIDE SEQUENCE [LARGE SCALE GENOMIC DNA]</scope>
    <source>
        <strain evidence="2 3">CNM20130759</strain>
    </source>
</reference>
<evidence type="ECO:0000313" key="2">
    <source>
        <dbReference type="EMBL" id="OXR45879.1"/>
    </source>
</evidence>
<dbReference type="PROSITE" id="PS51746">
    <property type="entry name" value="PPM_2"/>
    <property type="match status" value="1"/>
</dbReference>